<dbReference type="RefSeq" id="WP_274112342.1">
    <property type="nucleotide sequence ID" value="NZ_JAPCKI010000011.1"/>
</dbReference>
<keyword evidence="11" id="KW-1185">Reference proteome</keyword>
<evidence type="ECO:0000256" key="2">
    <source>
        <dbReference type="ARBA" id="ARBA00007069"/>
    </source>
</evidence>
<dbReference type="CDD" id="cd06261">
    <property type="entry name" value="TM_PBP2"/>
    <property type="match status" value="1"/>
</dbReference>
<keyword evidence="7 8" id="KW-0472">Membrane</keyword>
<evidence type="ECO:0000256" key="3">
    <source>
        <dbReference type="ARBA" id="ARBA00022448"/>
    </source>
</evidence>
<evidence type="ECO:0000256" key="6">
    <source>
        <dbReference type="ARBA" id="ARBA00022989"/>
    </source>
</evidence>
<protein>
    <submittedName>
        <fullName evidence="10">ABC transporter permease</fullName>
    </submittedName>
</protein>
<dbReference type="InterPro" id="IPR035906">
    <property type="entry name" value="MetI-like_sf"/>
</dbReference>
<keyword evidence="4" id="KW-1003">Cell membrane</keyword>
<feature type="transmembrane region" description="Helical" evidence="8">
    <location>
        <begin position="106"/>
        <end position="130"/>
    </location>
</feature>
<dbReference type="Pfam" id="PF00528">
    <property type="entry name" value="BPD_transp_1"/>
    <property type="match status" value="1"/>
</dbReference>
<name>A0ABT5RZV8_9BURK</name>
<accession>A0ABT5RZV8</accession>
<feature type="transmembrane region" description="Helical" evidence="8">
    <location>
        <begin position="150"/>
        <end position="174"/>
    </location>
</feature>
<dbReference type="SUPFAM" id="SSF161098">
    <property type="entry name" value="MetI-like"/>
    <property type="match status" value="1"/>
</dbReference>
<keyword evidence="5 8" id="KW-0812">Transmembrane</keyword>
<feature type="transmembrane region" description="Helical" evidence="8">
    <location>
        <begin position="68"/>
        <end position="94"/>
    </location>
</feature>
<evidence type="ECO:0000256" key="1">
    <source>
        <dbReference type="ARBA" id="ARBA00004651"/>
    </source>
</evidence>
<comment type="similarity">
    <text evidence="2">Belongs to the binding-protein-dependent transport system permease family. CysTW subfamily.</text>
</comment>
<reference evidence="10" key="1">
    <citation type="submission" date="2022-10" db="EMBL/GenBank/DDBJ databases">
        <title>Description of microaerobic benzene degrading bacteria.</title>
        <authorList>
            <person name="Bedics A."/>
            <person name="Tancsics A."/>
            <person name="Banerjee S."/>
        </authorList>
    </citation>
    <scope>NUCLEOTIDE SEQUENCE</scope>
    <source>
        <strain evidence="10">D2M1</strain>
    </source>
</reference>
<dbReference type="Gene3D" id="1.10.3720.10">
    <property type="entry name" value="MetI-like"/>
    <property type="match status" value="1"/>
</dbReference>
<keyword evidence="6 8" id="KW-1133">Transmembrane helix</keyword>
<evidence type="ECO:0000313" key="11">
    <source>
        <dbReference type="Proteomes" id="UP001148932"/>
    </source>
</evidence>
<dbReference type="PROSITE" id="PS50928">
    <property type="entry name" value="ABC_TM1"/>
    <property type="match status" value="1"/>
</dbReference>
<dbReference type="EMBL" id="JAPCKI010000011">
    <property type="protein sequence ID" value="MDD2179232.1"/>
    <property type="molecule type" value="Genomic_DNA"/>
</dbReference>
<evidence type="ECO:0000256" key="8">
    <source>
        <dbReference type="RuleBase" id="RU363032"/>
    </source>
</evidence>
<gene>
    <name evidence="10" type="ORF">OIN59_17480</name>
</gene>
<feature type="transmembrane region" description="Helical" evidence="8">
    <location>
        <begin position="210"/>
        <end position="232"/>
    </location>
</feature>
<organism evidence="10 11">
    <name type="scientific">Acidovorax benzenivorans</name>
    <dbReference type="NCBI Taxonomy" id="2987520"/>
    <lineage>
        <taxon>Bacteria</taxon>
        <taxon>Pseudomonadati</taxon>
        <taxon>Pseudomonadota</taxon>
        <taxon>Betaproteobacteria</taxon>
        <taxon>Burkholderiales</taxon>
        <taxon>Comamonadaceae</taxon>
        <taxon>Acidovorax</taxon>
    </lineage>
</organism>
<dbReference type="InterPro" id="IPR000515">
    <property type="entry name" value="MetI-like"/>
</dbReference>
<comment type="caution">
    <text evidence="10">The sequence shown here is derived from an EMBL/GenBank/DDBJ whole genome shotgun (WGS) entry which is preliminary data.</text>
</comment>
<keyword evidence="3 8" id="KW-0813">Transport</keyword>
<evidence type="ECO:0000259" key="9">
    <source>
        <dbReference type="PROSITE" id="PS50928"/>
    </source>
</evidence>
<comment type="subcellular location">
    <subcellularLocation>
        <location evidence="1 8">Cell membrane</location>
        <topology evidence="1 8">Multi-pass membrane protein</topology>
    </subcellularLocation>
</comment>
<proteinExistence type="inferred from homology"/>
<evidence type="ECO:0000256" key="4">
    <source>
        <dbReference type="ARBA" id="ARBA00022475"/>
    </source>
</evidence>
<evidence type="ECO:0000256" key="5">
    <source>
        <dbReference type="ARBA" id="ARBA00022692"/>
    </source>
</evidence>
<sequence>MDGTTEHNLLPYWLTAPGVLATLAFVALPLVLMLSLSLYPFLPSGGIGEQLTLANYAELARDDYFHTIFARTFGMALLVTLVCIAIGVPEAYVLSRLSPRWRTVSIVIVLGPMLISVVVRTLGWAVLLGNEGVINRLLMASGLVAEPVKMMFTFTGVVIALVHVLVPFMVLAVWASLQKLDTATEQAAESLGAGLFTVLRRIVFPQVIPGVLSGGLIVFSLAASAFATPAIIGGRRLKVVPTTIYDELLGNLNWPLGAALAVVLVGIVLAVSIGVNRLVERRYKQVFL</sequence>
<evidence type="ECO:0000313" key="10">
    <source>
        <dbReference type="EMBL" id="MDD2179232.1"/>
    </source>
</evidence>
<feature type="transmembrane region" description="Helical" evidence="8">
    <location>
        <begin position="12"/>
        <end position="34"/>
    </location>
</feature>
<feature type="transmembrane region" description="Helical" evidence="8">
    <location>
        <begin position="252"/>
        <end position="275"/>
    </location>
</feature>
<dbReference type="Proteomes" id="UP001148932">
    <property type="component" value="Unassembled WGS sequence"/>
</dbReference>
<feature type="domain" description="ABC transmembrane type-1" evidence="9">
    <location>
        <begin position="69"/>
        <end position="275"/>
    </location>
</feature>
<evidence type="ECO:0000256" key="7">
    <source>
        <dbReference type="ARBA" id="ARBA00023136"/>
    </source>
</evidence>
<dbReference type="PANTHER" id="PTHR42929:SF5">
    <property type="entry name" value="ABC TRANSPORTER PERMEASE PROTEIN"/>
    <property type="match status" value="1"/>
</dbReference>
<dbReference type="PANTHER" id="PTHR42929">
    <property type="entry name" value="INNER MEMBRANE ABC TRANSPORTER PERMEASE PROTEIN YDCU-RELATED-RELATED"/>
    <property type="match status" value="1"/>
</dbReference>